<evidence type="ECO:0000256" key="10">
    <source>
        <dbReference type="ARBA" id="ARBA00023172"/>
    </source>
</evidence>
<dbReference type="CDD" id="cd07972">
    <property type="entry name" value="OBF_DNA_ligase_Arch_LigB"/>
    <property type="match status" value="1"/>
</dbReference>
<dbReference type="Pfam" id="PF04679">
    <property type="entry name" value="DNA_ligase_A_C"/>
    <property type="match status" value="1"/>
</dbReference>
<dbReference type="PROSITE" id="PS00697">
    <property type="entry name" value="DNA_LIGASE_A1"/>
    <property type="match status" value="1"/>
</dbReference>
<dbReference type="InterPro" id="IPR016059">
    <property type="entry name" value="DNA_ligase_ATP-dep_CS"/>
</dbReference>
<keyword evidence="12" id="KW-0131">Cell cycle</keyword>
<keyword evidence="10" id="KW-0233">DNA recombination</keyword>
<dbReference type="RefSeq" id="WP_112219571.1">
    <property type="nucleotide sequence ID" value="NZ_MVJN01000006.1"/>
</dbReference>
<keyword evidence="3" id="KW-0132">Cell division</keyword>
<organism evidence="15 16">
    <name type="scientific">Legionella quinlivanii</name>
    <dbReference type="NCBI Taxonomy" id="45073"/>
    <lineage>
        <taxon>Bacteria</taxon>
        <taxon>Pseudomonadati</taxon>
        <taxon>Pseudomonadota</taxon>
        <taxon>Gammaproteobacteria</taxon>
        <taxon>Legionellales</taxon>
        <taxon>Legionellaceae</taxon>
        <taxon>Legionella</taxon>
    </lineage>
</organism>
<dbReference type="SUPFAM" id="SSF56091">
    <property type="entry name" value="DNA ligase/mRNA capping enzyme, catalytic domain"/>
    <property type="match status" value="1"/>
</dbReference>
<dbReference type="SUPFAM" id="SSF50249">
    <property type="entry name" value="Nucleic acid-binding proteins"/>
    <property type="match status" value="1"/>
</dbReference>
<dbReference type="PANTHER" id="PTHR45674:SF13">
    <property type="entry name" value="DNA LIGASE-RELATED"/>
    <property type="match status" value="1"/>
</dbReference>
<dbReference type="GO" id="GO:0046872">
    <property type="term" value="F:metal ion binding"/>
    <property type="evidence" value="ECO:0007669"/>
    <property type="project" value="UniProtKB-KW"/>
</dbReference>
<dbReference type="InterPro" id="IPR026333">
    <property type="entry name" value="ATP_dep_DNA_lig_pp_1105_fam"/>
</dbReference>
<evidence type="ECO:0000259" key="14">
    <source>
        <dbReference type="PROSITE" id="PS50160"/>
    </source>
</evidence>
<dbReference type="GO" id="GO:0051301">
    <property type="term" value="P:cell division"/>
    <property type="evidence" value="ECO:0007669"/>
    <property type="project" value="UniProtKB-KW"/>
</dbReference>
<dbReference type="GO" id="GO:0005524">
    <property type="term" value="F:ATP binding"/>
    <property type="evidence" value="ECO:0007669"/>
    <property type="project" value="UniProtKB-KW"/>
</dbReference>
<dbReference type="InterPro" id="IPR036599">
    <property type="entry name" value="DNA_ligase_N_sf"/>
</dbReference>
<comment type="caution">
    <text evidence="15">The sequence shown here is derived from an EMBL/GenBank/DDBJ whole genome shotgun (WGS) entry which is preliminary data.</text>
</comment>
<dbReference type="InterPro" id="IPR012308">
    <property type="entry name" value="DNA_ligase_ATP-dep_N"/>
</dbReference>
<evidence type="ECO:0000256" key="5">
    <source>
        <dbReference type="ARBA" id="ARBA00022723"/>
    </source>
</evidence>
<dbReference type="Pfam" id="PF01068">
    <property type="entry name" value="DNA_ligase_A_M"/>
    <property type="match status" value="1"/>
</dbReference>
<dbReference type="Gene3D" id="3.30.470.30">
    <property type="entry name" value="DNA ligase/mRNA capping enzyme"/>
    <property type="match status" value="1"/>
</dbReference>
<dbReference type="Proteomes" id="UP000249458">
    <property type="component" value="Unassembled WGS sequence"/>
</dbReference>
<dbReference type="InterPro" id="IPR012309">
    <property type="entry name" value="DNA_ligase_ATP-dep_C"/>
</dbReference>
<keyword evidence="6" id="KW-0547">Nucleotide-binding</keyword>
<dbReference type="NCBIfam" id="TIGR04120">
    <property type="entry name" value="DNA_lig_bact"/>
    <property type="match status" value="1"/>
</dbReference>
<dbReference type="GO" id="GO:0006281">
    <property type="term" value="P:DNA repair"/>
    <property type="evidence" value="ECO:0007669"/>
    <property type="project" value="UniProtKB-KW"/>
</dbReference>
<evidence type="ECO:0000313" key="16">
    <source>
        <dbReference type="Proteomes" id="UP000249458"/>
    </source>
</evidence>
<evidence type="ECO:0000256" key="6">
    <source>
        <dbReference type="ARBA" id="ARBA00022741"/>
    </source>
</evidence>
<dbReference type="GO" id="GO:0003910">
    <property type="term" value="F:DNA ligase (ATP) activity"/>
    <property type="evidence" value="ECO:0007669"/>
    <property type="project" value="UniProtKB-EC"/>
</dbReference>
<dbReference type="InterPro" id="IPR012340">
    <property type="entry name" value="NA-bd_OB-fold"/>
</dbReference>
<dbReference type="GO" id="GO:0006260">
    <property type="term" value="P:DNA replication"/>
    <property type="evidence" value="ECO:0007669"/>
    <property type="project" value="UniProtKB-KW"/>
</dbReference>
<dbReference type="InterPro" id="IPR012310">
    <property type="entry name" value="DNA_ligase_ATP-dep_cent"/>
</dbReference>
<evidence type="ECO:0000256" key="8">
    <source>
        <dbReference type="ARBA" id="ARBA00022840"/>
    </source>
</evidence>
<evidence type="ECO:0000256" key="3">
    <source>
        <dbReference type="ARBA" id="ARBA00022618"/>
    </source>
</evidence>
<dbReference type="GO" id="GO:0003677">
    <property type="term" value="F:DNA binding"/>
    <property type="evidence" value="ECO:0007669"/>
    <property type="project" value="InterPro"/>
</dbReference>
<dbReference type="InterPro" id="IPR050191">
    <property type="entry name" value="ATP-dep_DNA_ligase"/>
</dbReference>
<dbReference type="AlphaFoldDB" id="A0A364LID8"/>
<keyword evidence="9" id="KW-0460">Magnesium</keyword>
<dbReference type="NCBIfam" id="NF006701">
    <property type="entry name" value="PRK09247.1"/>
    <property type="match status" value="1"/>
</dbReference>
<name>A0A364LID8_9GAMM</name>
<proteinExistence type="predicted"/>
<evidence type="ECO:0000256" key="1">
    <source>
        <dbReference type="ARBA" id="ARBA00012727"/>
    </source>
</evidence>
<feature type="domain" description="ATP-dependent DNA ligase family profile" evidence="14">
    <location>
        <begin position="307"/>
        <end position="430"/>
    </location>
</feature>
<evidence type="ECO:0000256" key="12">
    <source>
        <dbReference type="ARBA" id="ARBA00023306"/>
    </source>
</evidence>
<dbReference type="PANTHER" id="PTHR45674">
    <property type="entry name" value="DNA LIGASE 1/3 FAMILY MEMBER"/>
    <property type="match status" value="1"/>
</dbReference>
<dbReference type="Pfam" id="PF04675">
    <property type="entry name" value="DNA_ligase_A_N"/>
    <property type="match status" value="1"/>
</dbReference>
<keyword evidence="11" id="KW-0234">DNA repair</keyword>
<keyword evidence="8" id="KW-0067">ATP-binding</keyword>
<dbReference type="Gene3D" id="2.40.50.140">
    <property type="entry name" value="Nucleic acid-binding proteins"/>
    <property type="match status" value="1"/>
</dbReference>
<dbReference type="SUPFAM" id="SSF117018">
    <property type="entry name" value="ATP-dependent DNA ligase DNA-binding domain"/>
    <property type="match status" value="1"/>
</dbReference>
<evidence type="ECO:0000256" key="11">
    <source>
        <dbReference type="ARBA" id="ARBA00023204"/>
    </source>
</evidence>
<comment type="catalytic activity">
    <reaction evidence="13">
        <text>ATP + (deoxyribonucleotide)n-3'-hydroxyl + 5'-phospho-(deoxyribonucleotide)m = (deoxyribonucleotide)n+m + AMP + diphosphate.</text>
        <dbReference type="EC" id="6.5.1.1"/>
    </reaction>
</comment>
<dbReference type="Gene3D" id="1.10.3260.10">
    <property type="entry name" value="DNA ligase, ATP-dependent, N-terminal domain"/>
    <property type="match status" value="1"/>
</dbReference>
<keyword evidence="4" id="KW-0235">DNA replication</keyword>
<evidence type="ECO:0000313" key="15">
    <source>
        <dbReference type="EMBL" id="RAP36192.1"/>
    </source>
</evidence>
<keyword evidence="7" id="KW-0227">DNA damage</keyword>
<evidence type="ECO:0000256" key="4">
    <source>
        <dbReference type="ARBA" id="ARBA00022705"/>
    </source>
</evidence>
<dbReference type="PROSITE" id="PS50160">
    <property type="entry name" value="DNA_LIGASE_A3"/>
    <property type="match status" value="1"/>
</dbReference>
<protein>
    <recommendedName>
        <fullName evidence="1">DNA ligase (ATP)</fullName>
        <ecNumber evidence="1">6.5.1.1</ecNumber>
    </recommendedName>
</protein>
<keyword evidence="5" id="KW-0479">Metal-binding</keyword>
<keyword evidence="2 15" id="KW-0436">Ligase</keyword>
<reference evidence="15 16" key="1">
    <citation type="submission" date="2017-02" db="EMBL/GenBank/DDBJ databases">
        <title>Legionella quilivanii strain from human: case report and whole genome sequencing analysis.</title>
        <authorList>
            <person name="Lalancette C."/>
            <person name="Leduc J.-M."/>
            <person name="Levesque S."/>
            <person name="Fournier E."/>
            <person name="Saoud J."/>
            <person name="Faucher S.P."/>
            <person name="Bernard K."/>
            <person name="Martineau C."/>
            <person name="Longtin J."/>
        </authorList>
    </citation>
    <scope>NUCLEOTIDE SEQUENCE [LARGE SCALE GENOMIC DNA]</scope>
    <source>
        <strain evidence="15 16">ID143958</strain>
    </source>
</reference>
<evidence type="ECO:0000256" key="13">
    <source>
        <dbReference type="ARBA" id="ARBA00034003"/>
    </source>
</evidence>
<accession>A0A364LID8</accession>
<evidence type="ECO:0000256" key="9">
    <source>
        <dbReference type="ARBA" id="ARBA00022842"/>
    </source>
</evidence>
<dbReference type="GO" id="GO:0006310">
    <property type="term" value="P:DNA recombination"/>
    <property type="evidence" value="ECO:0007669"/>
    <property type="project" value="UniProtKB-KW"/>
</dbReference>
<evidence type="ECO:0000256" key="2">
    <source>
        <dbReference type="ARBA" id="ARBA00022598"/>
    </source>
</evidence>
<dbReference type="EMBL" id="MVJN01000006">
    <property type="protein sequence ID" value="RAP36192.1"/>
    <property type="molecule type" value="Genomic_DNA"/>
</dbReference>
<gene>
    <name evidence="15" type="ORF">B1207_08550</name>
</gene>
<sequence>MHQFSSLLNDLYFTYSNLAKTELLKNYFSTAPDPERGYGLAILAGTLEFPTFKWSMIKELMKEYVDPVLFSLSYDYVGDLSDTIALLWPNQQISKPLPALSEIIDTFNHLSEERIASYLRELLNRATTDERWALLKTGTGSLRVGVSARFIKKALAEYGQVDVKDIEHLWHAVKPPYKELFAWLEGHTGYPQIAENIHYHPVMLSHPLNEKDLDSLDLEQYAIERKFDGIRVQLISTDSGKRLFTRTGEDISHSFPDILAEIQGKVVLDGELVVQSQETVGSFNELQQRLNRKNPGKDLINKYPAAIIFYDMLSINGKDIRSLTFMERRVSLESWYKENPNSSWLLSELLDLNKQDIFVIRDQILAEKHVAVEGLMLKRKSSPYIAGRPKGHWFKWKRDPMLVDAVLMYAQRGQGKRSSFYSDYTFGLWENSEIVPIGKAYFGFTDKELYELDKWIRHHTINRFGPVREVEKQLVFEVAFDEVRESKRHKSGLALRFPRIHRIRWDKPAKEADTLAVLRGFLKYTGQKPNQN</sequence>
<dbReference type="EC" id="6.5.1.1" evidence="1"/>
<evidence type="ECO:0000256" key="7">
    <source>
        <dbReference type="ARBA" id="ARBA00022763"/>
    </source>
</evidence>